<name>A0A9J6CF19_POLVA</name>
<dbReference type="GO" id="GO:1902936">
    <property type="term" value="F:phosphatidylinositol bisphosphate binding"/>
    <property type="evidence" value="ECO:0007669"/>
    <property type="project" value="TreeGrafter"/>
</dbReference>
<dbReference type="PANTHER" id="PTHR10174">
    <property type="entry name" value="ALPHA-TOCOPHEROL TRANSFER PROTEIN-RELATED"/>
    <property type="match status" value="1"/>
</dbReference>
<dbReference type="InterPro" id="IPR036865">
    <property type="entry name" value="CRAL-TRIO_dom_sf"/>
</dbReference>
<feature type="domain" description="CRAL-TRIO" evidence="1">
    <location>
        <begin position="111"/>
        <end position="271"/>
    </location>
</feature>
<proteinExistence type="predicted"/>
<dbReference type="InterPro" id="IPR001251">
    <property type="entry name" value="CRAL-TRIO_dom"/>
</dbReference>
<sequence>MSSSDLSKYQIKSITPVDHYVCSLSEETQKRAFEEFGETEERRQKYIKEIRDWVLNNPRIEKCRLDSKNILRYLRHHNYDMDCVKESFERALILRQHYDFFGNLDYQQPNMEKLIDDGLIMVLPGYSKTGERVICCKASSADTNIPNLANTGLCLATQVFEILLEDEENQVRGFHYIGDISGVTLKHYFLKPFLTWFKILKNCERTYSGRHRGAHVLNLPGPLLFIVKIAFKHMHPRMREGIKFYSNLDELEIIDKDELPESMGGKVSLKSLAEPLKKKLEKFRPFLLNYNNQKVNLESYIPAVANCEVKTLAHRLENPSAKLIKK</sequence>
<comment type="caution">
    <text evidence="2">The sequence shown here is derived from an EMBL/GenBank/DDBJ whole genome shotgun (WGS) entry which is preliminary data.</text>
</comment>
<organism evidence="2 3">
    <name type="scientific">Polypedilum vanderplanki</name>
    <name type="common">Sleeping chironomid midge</name>
    <dbReference type="NCBI Taxonomy" id="319348"/>
    <lineage>
        <taxon>Eukaryota</taxon>
        <taxon>Metazoa</taxon>
        <taxon>Ecdysozoa</taxon>
        <taxon>Arthropoda</taxon>
        <taxon>Hexapoda</taxon>
        <taxon>Insecta</taxon>
        <taxon>Pterygota</taxon>
        <taxon>Neoptera</taxon>
        <taxon>Endopterygota</taxon>
        <taxon>Diptera</taxon>
        <taxon>Nematocera</taxon>
        <taxon>Chironomoidea</taxon>
        <taxon>Chironomidae</taxon>
        <taxon>Chironominae</taxon>
        <taxon>Polypedilum</taxon>
        <taxon>Polypedilum</taxon>
    </lineage>
</organism>
<dbReference type="PROSITE" id="PS50191">
    <property type="entry name" value="CRAL_TRIO"/>
    <property type="match status" value="1"/>
</dbReference>
<dbReference type="InterPro" id="IPR036273">
    <property type="entry name" value="CRAL/TRIO_N_dom_sf"/>
</dbReference>
<evidence type="ECO:0000259" key="1">
    <source>
        <dbReference type="PROSITE" id="PS50191"/>
    </source>
</evidence>
<dbReference type="PANTHER" id="PTHR10174:SF208">
    <property type="entry name" value="CRAL-TRIO DOMAIN-CONTAINING PROTEIN DDB_G0278031"/>
    <property type="match status" value="1"/>
</dbReference>
<dbReference type="Pfam" id="PF00650">
    <property type="entry name" value="CRAL_TRIO"/>
    <property type="match status" value="1"/>
</dbReference>
<dbReference type="GO" id="GO:0016020">
    <property type="term" value="C:membrane"/>
    <property type="evidence" value="ECO:0007669"/>
    <property type="project" value="TreeGrafter"/>
</dbReference>
<dbReference type="SUPFAM" id="SSF52087">
    <property type="entry name" value="CRAL/TRIO domain"/>
    <property type="match status" value="1"/>
</dbReference>
<gene>
    <name evidence="2" type="ORF">PVAND_009880</name>
</gene>
<dbReference type="Gene3D" id="3.40.525.10">
    <property type="entry name" value="CRAL-TRIO lipid binding domain"/>
    <property type="match status" value="1"/>
</dbReference>
<reference evidence="2" key="1">
    <citation type="submission" date="2021-03" db="EMBL/GenBank/DDBJ databases">
        <title>Chromosome level genome of the anhydrobiotic midge Polypedilum vanderplanki.</title>
        <authorList>
            <person name="Yoshida Y."/>
            <person name="Kikawada T."/>
            <person name="Gusev O."/>
        </authorList>
    </citation>
    <scope>NUCLEOTIDE SEQUENCE</scope>
    <source>
        <strain evidence="2">NIAS01</strain>
        <tissue evidence="2">Whole body or cell culture</tissue>
    </source>
</reference>
<evidence type="ECO:0000313" key="3">
    <source>
        <dbReference type="Proteomes" id="UP001107558"/>
    </source>
</evidence>
<evidence type="ECO:0000313" key="2">
    <source>
        <dbReference type="EMBL" id="KAG5680371.1"/>
    </source>
</evidence>
<keyword evidence="3" id="KW-1185">Reference proteome</keyword>
<protein>
    <recommendedName>
        <fullName evidence="1">CRAL-TRIO domain-containing protein</fullName>
    </recommendedName>
</protein>
<dbReference type="AlphaFoldDB" id="A0A9J6CF19"/>
<dbReference type="CDD" id="cd00170">
    <property type="entry name" value="SEC14"/>
    <property type="match status" value="1"/>
</dbReference>
<dbReference type="Gene3D" id="1.10.8.20">
    <property type="entry name" value="N-terminal domain of phosphatidylinositol transfer protein sec14p"/>
    <property type="match status" value="1"/>
</dbReference>
<dbReference type="Proteomes" id="UP001107558">
    <property type="component" value="Chromosome 1"/>
</dbReference>
<accession>A0A9J6CF19</accession>
<dbReference type="SUPFAM" id="SSF46938">
    <property type="entry name" value="CRAL/TRIO N-terminal domain"/>
    <property type="match status" value="1"/>
</dbReference>
<dbReference type="EMBL" id="JADBJN010000001">
    <property type="protein sequence ID" value="KAG5680371.1"/>
    <property type="molecule type" value="Genomic_DNA"/>
</dbReference>